<reference evidence="2" key="1">
    <citation type="journal article" date="2011" name="Nature">
        <title>Genome sequence and analysis of the tuber crop potato.</title>
        <authorList>
            <consortium name="The Potato Genome Sequencing Consortium"/>
        </authorList>
    </citation>
    <scope>NUCLEOTIDE SEQUENCE [LARGE SCALE GENOMIC DNA]</scope>
    <source>
        <strain evidence="2">cv. DM1-3 516 R44</strain>
    </source>
</reference>
<dbReference type="EnsemblPlants" id="PGSC0003DMT400005961">
    <property type="protein sequence ID" value="PGSC0003DMT400005961"/>
    <property type="gene ID" value="PGSC0003DMG400002315"/>
</dbReference>
<proteinExistence type="predicted"/>
<reference evidence="1" key="2">
    <citation type="submission" date="2015-06" db="UniProtKB">
        <authorList>
            <consortium name="EnsemblPlants"/>
        </authorList>
    </citation>
    <scope>IDENTIFICATION</scope>
    <source>
        <strain evidence="1">DM1-3 516 R44</strain>
    </source>
</reference>
<dbReference type="InParanoid" id="M0ZQM2"/>
<dbReference type="PaxDb" id="4113-PGSC0003DMT400005961"/>
<dbReference type="HOGENOM" id="CLU_2547012_0_0_1"/>
<evidence type="ECO:0000313" key="1">
    <source>
        <dbReference type="EnsemblPlants" id="PGSC0003DMT400005961"/>
    </source>
</evidence>
<keyword evidence="2" id="KW-1185">Reference proteome</keyword>
<dbReference type="AlphaFoldDB" id="M0ZQM2"/>
<evidence type="ECO:0000313" key="2">
    <source>
        <dbReference type="Proteomes" id="UP000011115"/>
    </source>
</evidence>
<dbReference type="Gramene" id="PGSC0003DMT400005961">
    <property type="protein sequence ID" value="PGSC0003DMT400005961"/>
    <property type="gene ID" value="PGSC0003DMG400002315"/>
</dbReference>
<protein>
    <submittedName>
        <fullName evidence="1">Uncharacterized protein</fullName>
    </submittedName>
</protein>
<dbReference type="Proteomes" id="UP000011115">
    <property type="component" value="Unassembled WGS sequence"/>
</dbReference>
<accession>M0ZQM2</accession>
<name>M0ZQM2_SOLTU</name>
<sequence length="83" mass="9232">MTSDGNFNCTVESGISNLVWLHISFACTGFRTSSEHPVGVFNFGKKLQIFCNKCRKTSQLSQTSNPHNSLISQPIWAIQKAKL</sequence>
<organism evidence="1 2">
    <name type="scientific">Solanum tuberosum</name>
    <name type="common">Potato</name>
    <dbReference type="NCBI Taxonomy" id="4113"/>
    <lineage>
        <taxon>Eukaryota</taxon>
        <taxon>Viridiplantae</taxon>
        <taxon>Streptophyta</taxon>
        <taxon>Embryophyta</taxon>
        <taxon>Tracheophyta</taxon>
        <taxon>Spermatophyta</taxon>
        <taxon>Magnoliopsida</taxon>
        <taxon>eudicotyledons</taxon>
        <taxon>Gunneridae</taxon>
        <taxon>Pentapetalae</taxon>
        <taxon>asterids</taxon>
        <taxon>lamiids</taxon>
        <taxon>Solanales</taxon>
        <taxon>Solanaceae</taxon>
        <taxon>Solanoideae</taxon>
        <taxon>Solaneae</taxon>
        <taxon>Solanum</taxon>
    </lineage>
</organism>